<dbReference type="EMBL" id="MLJW01000079">
    <property type="protein sequence ID" value="OIR01965.1"/>
    <property type="molecule type" value="Genomic_DNA"/>
</dbReference>
<dbReference type="InterPro" id="IPR039994">
    <property type="entry name" value="NO66-like"/>
</dbReference>
<dbReference type="SMART" id="SM00558">
    <property type="entry name" value="JmjC"/>
    <property type="match status" value="1"/>
</dbReference>
<dbReference type="GO" id="GO:0016706">
    <property type="term" value="F:2-oxoglutarate-dependent dioxygenase activity"/>
    <property type="evidence" value="ECO:0007669"/>
    <property type="project" value="TreeGrafter"/>
</dbReference>
<dbReference type="PANTHER" id="PTHR13096:SF8">
    <property type="entry name" value="RIBOSOMAL OXYGENASE 1"/>
    <property type="match status" value="1"/>
</dbReference>
<evidence type="ECO:0000256" key="5">
    <source>
        <dbReference type="ARBA" id="ARBA00023004"/>
    </source>
</evidence>
<dbReference type="InterPro" id="IPR046799">
    <property type="entry name" value="ROXA-like_wH"/>
</dbReference>
<accession>A0A1J5SCP7</accession>
<name>A0A1J5SCP7_9ZZZZ</name>
<protein>
    <submittedName>
        <fullName evidence="7">Putative ribosomal oxygenase</fullName>
        <ecNumber evidence="7">1.14.11.-</ecNumber>
    </submittedName>
</protein>
<sequence>MNIKLPLLGGLTVNEFLRDYWQKKPLLIRQAVPGFKGLLDPQQLIDLACVADVQARLVTYQRKQWKLRHEPFEPSDFEGLSKKGKWSVLVQGVNHFLPTGAELAKQFNFIPHARFDDLMVSYAPKGGGVGPHFDHYDVFLLQGLGHRRWQISTQKDRTLVEGAPLRLLKDFKVEQEWVLEAGDMLYLPPQCGHNGIAEDDCMTYSIGFRTPWYQELAEQFLVYLQDRIEIEGIYADPGLKAQKHPAEISADMLQQVGRAIRKVKWDDEDIANFLGCYLSEPKPHIFFDAPARSLTEERFGQSLQKHGVMLDLKTQMLCHDNTIFINGDAHQVGMGCYRILRELADARSLPASRKFTREATDLLYQWYLDGYLTPRAK</sequence>
<organism evidence="7">
    <name type="scientific">mine drainage metagenome</name>
    <dbReference type="NCBI Taxonomy" id="410659"/>
    <lineage>
        <taxon>unclassified sequences</taxon>
        <taxon>metagenomes</taxon>
        <taxon>ecological metagenomes</taxon>
    </lineage>
</organism>
<dbReference type="Gene3D" id="2.60.120.650">
    <property type="entry name" value="Cupin"/>
    <property type="match status" value="1"/>
</dbReference>
<evidence type="ECO:0000256" key="1">
    <source>
        <dbReference type="ARBA" id="ARBA00001954"/>
    </source>
</evidence>
<keyword evidence="2" id="KW-0479">Metal-binding</keyword>
<reference evidence="7" key="1">
    <citation type="submission" date="2016-10" db="EMBL/GenBank/DDBJ databases">
        <title>Sequence of Gallionella enrichment culture.</title>
        <authorList>
            <person name="Poehlein A."/>
            <person name="Muehling M."/>
            <person name="Daniel R."/>
        </authorList>
    </citation>
    <scope>NUCLEOTIDE SEQUENCE</scope>
</reference>
<proteinExistence type="predicted"/>
<evidence type="ECO:0000313" key="7">
    <source>
        <dbReference type="EMBL" id="OIR01965.1"/>
    </source>
</evidence>
<gene>
    <name evidence="7" type="ORF">GALL_160520</name>
</gene>
<dbReference type="InterPro" id="IPR003347">
    <property type="entry name" value="JmjC_dom"/>
</dbReference>
<evidence type="ECO:0000256" key="3">
    <source>
        <dbReference type="ARBA" id="ARBA00022964"/>
    </source>
</evidence>
<keyword evidence="5" id="KW-0408">Iron</keyword>
<dbReference type="Pfam" id="PF08007">
    <property type="entry name" value="JmjC_2"/>
    <property type="match status" value="1"/>
</dbReference>
<comment type="cofactor">
    <cofactor evidence="1">
        <name>Fe(2+)</name>
        <dbReference type="ChEBI" id="CHEBI:29033"/>
    </cofactor>
</comment>
<evidence type="ECO:0000259" key="6">
    <source>
        <dbReference type="PROSITE" id="PS51184"/>
    </source>
</evidence>
<dbReference type="Pfam" id="PF20514">
    <property type="entry name" value="WHD_ROXA"/>
    <property type="match status" value="1"/>
</dbReference>
<keyword evidence="4 7" id="KW-0560">Oxidoreductase</keyword>
<dbReference type="AlphaFoldDB" id="A0A1J5SCP7"/>
<dbReference type="EC" id="1.14.11.-" evidence="7"/>
<dbReference type="PANTHER" id="PTHR13096">
    <property type="entry name" value="MINA53 MYC INDUCED NUCLEAR ANTIGEN"/>
    <property type="match status" value="1"/>
</dbReference>
<dbReference type="PROSITE" id="PS51184">
    <property type="entry name" value="JMJC"/>
    <property type="match status" value="1"/>
</dbReference>
<comment type="caution">
    <text evidence="7">The sequence shown here is derived from an EMBL/GenBank/DDBJ whole genome shotgun (WGS) entry which is preliminary data.</text>
</comment>
<evidence type="ECO:0000256" key="2">
    <source>
        <dbReference type="ARBA" id="ARBA00022723"/>
    </source>
</evidence>
<dbReference type="GO" id="GO:0046872">
    <property type="term" value="F:metal ion binding"/>
    <property type="evidence" value="ECO:0007669"/>
    <property type="project" value="UniProtKB-KW"/>
</dbReference>
<feature type="domain" description="JmjC" evidence="6">
    <location>
        <begin position="99"/>
        <end position="225"/>
    </location>
</feature>
<evidence type="ECO:0000256" key="4">
    <source>
        <dbReference type="ARBA" id="ARBA00023002"/>
    </source>
</evidence>
<keyword evidence="3" id="KW-0223">Dioxygenase</keyword>
<dbReference type="Gene3D" id="3.40.366.30">
    <property type="entry name" value="50S ribosomal protein L16 arginine hydroxylase, Chain A, Domain 2"/>
    <property type="match status" value="1"/>
</dbReference>
<dbReference type="SUPFAM" id="SSF51197">
    <property type="entry name" value="Clavaminate synthase-like"/>
    <property type="match status" value="1"/>
</dbReference>